<organism evidence="2 3">
    <name type="scientific">Panagrolaimus davidi</name>
    <dbReference type="NCBI Taxonomy" id="227884"/>
    <lineage>
        <taxon>Eukaryota</taxon>
        <taxon>Metazoa</taxon>
        <taxon>Ecdysozoa</taxon>
        <taxon>Nematoda</taxon>
        <taxon>Chromadorea</taxon>
        <taxon>Rhabditida</taxon>
        <taxon>Tylenchina</taxon>
        <taxon>Panagrolaimomorpha</taxon>
        <taxon>Panagrolaimoidea</taxon>
        <taxon>Panagrolaimidae</taxon>
        <taxon>Panagrolaimus</taxon>
    </lineage>
</organism>
<name>A0A914Q3N3_9BILA</name>
<accession>A0A914Q3N3</accession>
<dbReference type="WBParaSite" id="PDA_v2.g25847.t1">
    <property type="protein sequence ID" value="PDA_v2.g25847.t1"/>
    <property type="gene ID" value="PDA_v2.g25847"/>
</dbReference>
<proteinExistence type="predicted"/>
<dbReference type="Proteomes" id="UP000887578">
    <property type="component" value="Unplaced"/>
</dbReference>
<keyword evidence="2" id="KW-1185">Reference proteome</keyword>
<protein>
    <submittedName>
        <fullName evidence="3">Uncharacterized protein</fullName>
    </submittedName>
</protein>
<feature type="compositionally biased region" description="Basic and acidic residues" evidence="1">
    <location>
        <begin position="93"/>
        <end position="111"/>
    </location>
</feature>
<evidence type="ECO:0000313" key="2">
    <source>
        <dbReference type="Proteomes" id="UP000887578"/>
    </source>
</evidence>
<feature type="region of interest" description="Disordered" evidence="1">
    <location>
        <begin position="79"/>
        <end position="135"/>
    </location>
</feature>
<evidence type="ECO:0000256" key="1">
    <source>
        <dbReference type="SAM" id="MobiDB-lite"/>
    </source>
</evidence>
<evidence type="ECO:0000313" key="3">
    <source>
        <dbReference type="WBParaSite" id="PDA_v2.g25847.t1"/>
    </source>
</evidence>
<feature type="compositionally biased region" description="Polar residues" evidence="1">
    <location>
        <begin position="113"/>
        <end position="123"/>
    </location>
</feature>
<reference evidence="3" key="1">
    <citation type="submission" date="2022-11" db="UniProtKB">
        <authorList>
            <consortium name="WormBaseParasite"/>
        </authorList>
    </citation>
    <scope>IDENTIFICATION</scope>
</reference>
<sequence length="338" mass="39874">MKWNEQAISGVMAAVASKNAKYLTKDELKDLESCSKNANTIEKHAECIMPALNAKVYRKEYNKNFQNSQDLIKKLVPSKFSSDGSAESPESLKSSREMPQTKKMPKPEFTRIQKPNSTSSAQMPSPKPMRKFRTDRIQQRKPSNFRFPQAKRINSSEINRQKFLPKSYRMAKYSTQKIGKKPYRKHFFTAKSLDYRNRLPQLWRTSREKYISKSKEEYYQQKKVGSFILDQRRRRKRYAQKSASSVYSINDSQRKLTPIGLFAKFFMDDIIAKRNKTARVPWQNMVEKAKKTAVKKKEMKKRMRMMEQTPLEEMAFKFLDRNGSPPRVFKHEFLIQQT</sequence>
<dbReference type="AlphaFoldDB" id="A0A914Q3N3"/>